<dbReference type="AlphaFoldDB" id="A0A7C3GKU6"/>
<feature type="chain" id="PRO_5028518454" description="Carboxylic ester hydrolase" evidence="3">
    <location>
        <begin position="35"/>
        <end position="559"/>
    </location>
</feature>
<comment type="caution">
    <text evidence="5">The sequence shown here is derived from an EMBL/GenBank/DDBJ whole genome shotgun (WGS) entry which is preliminary data.</text>
</comment>
<evidence type="ECO:0000259" key="4">
    <source>
        <dbReference type="Pfam" id="PF00135"/>
    </source>
</evidence>
<keyword evidence="3" id="KW-0732">Signal</keyword>
<protein>
    <recommendedName>
        <fullName evidence="3">Carboxylic ester hydrolase</fullName>
        <ecNumber evidence="3">3.1.1.-</ecNumber>
    </recommendedName>
</protein>
<dbReference type="InterPro" id="IPR019819">
    <property type="entry name" value="Carboxylesterase_B_CS"/>
</dbReference>
<dbReference type="PANTHER" id="PTHR11559">
    <property type="entry name" value="CARBOXYLESTERASE"/>
    <property type="match status" value="1"/>
</dbReference>
<evidence type="ECO:0000313" key="5">
    <source>
        <dbReference type="EMBL" id="HFB54578.1"/>
    </source>
</evidence>
<proteinExistence type="inferred from homology"/>
<organism evidence="5">
    <name type="scientific">Hellea balneolensis</name>
    <dbReference type="NCBI Taxonomy" id="287478"/>
    <lineage>
        <taxon>Bacteria</taxon>
        <taxon>Pseudomonadati</taxon>
        <taxon>Pseudomonadota</taxon>
        <taxon>Alphaproteobacteria</taxon>
        <taxon>Maricaulales</taxon>
        <taxon>Robiginitomaculaceae</taxon>
        <taxon>Hellea</taxon>
    </lineage>
</organism>
<dbReference type="InterPro" id="IPR019826">
    <property type="entry name" value="Carboxylesterase_B_AS"/>
</dbReference>
<dbReference type="Gene3D" id="3.40.50.1820">
    <property type="entry name" value="alpha/beta hydrolase"/>
    <property type="match status" value="1"/>
</dbReference>
<dbReference type="EC" id="3.1.1.-" evidence="3"/>
<reference evidence="5" key="1">
    <citation type="journal article" date="2020" name="mSystems">
        <title>Genome- and Community-Level Interaction Insights into Carbon Utilization and Element Cycling Functions of Hydrothermarchaeota in Hydrothermal Sediment.</title>
        <authorList>
            <person name="Zhou Z."/>
            <person name="Liu Y."/>
            <person name="Xu W."/>
            <person name="Pan J."/>
            <person name="Luo Z.H."/>
            <person name="Li M."/>
        </authorList>
    </citation>
    <scope>NUCLEOTIDE SEQUENCE [LARGE SCALE GENOMIC DNA]</scope>
    <source>
        <strain evidence="5">HyVt-489</strain>
    </source>
</reference>
<name>A0A7C3GKU6_9PROT</name>
<accession>A0A7C3GKU6</accession>
<dbReference type="InterPro" id="IPR029058">
    <property type="entry name" value="AB_hydrolase_fold"/>
</dbReference>
<dbReference type="SUPFAM" id="SSF53474">
    <property type="entry name" value="alpha/beta-Hydrolases"/>
    <property type="match status" value="1"/>
</dbReference>
<gene>
    <name evidence="5" type="ORF">ENJ46_01530</name>
</gene>
<sequence>MTTPTTHRYMPPYILSWKLALGTLISAVILNACAQATQSSHEEAREAPAEVQIAASTDMVGPVITTREGDVQGYASNSINVFKGVPYARPPIGDLRWRAAQPPLPHTSTLVTQEFGNSCMQKVILNRPVGSQSEDCLTLNIWAPKDVDEKAPVMVWIHGGAFRFGSGSQAYYDGAEFAKSGIVLVTMNYRLGRFGVFNHPALDAENDTANFALSDQIQALKWIKNNIDNFGGDANNVTVFGESAGAVSIGYLLTMDASRGLFEKAILQSGGGAQIAGRVKTKRGRTKPLQSTGKAWAARQNLDDKVTAAELRQITADNVLEAARSQGGLGAVNPVIDGVLIQDDIAKKFAAGKAAHVPILTGSNSFESSLLASFKIKPRLILFGFKKRQKEARKIYGLEARGLTDTEFAYEAFADSVFTGPARDMAMSAMKHGDPAYVYHFDYRKTTGESVADGAHHGWEIPFVFKNLSSAPALVGDTTNVEDMNHLADTMHAYWVNFAQYGDPNFGKMASWPTIQDGNVEKTMVFNNQGPHIETDFRKPQLDLQYELYQARLKKADKG</sequence>
<dbReference type="InterPro" id="IPR002018">
    <property type="entry name" value="CarbesteraseB"/>
</dbReference>
<feature type="domain" description="Carboxylesterase type B" evidence="4">
    <location>
        <begin position="62"/>
        <end position="542"/>
    </location>
</feature>
<comment type="similarity">
    <text evidence="1 3">Belongs to the type-B carboxylesterase/lipase family.</text>
</comment>
<evidence type="ECO:0000256" key="3">
    <source>
        <dbReference type="RuleBase" id="RU361235"/>
    </source>
</evidence>
<dbReference type="PROSITE" id="PS00122">
    <property type="entry name" value="CARBOXYLESTERASE_B_1"/>
    <property type="match status" value="1"/>
</dbReference>
<dbReference type="EMBL" id="DRMN01000103">
    <property type="protein sequence ID" value="HFB54578.1"/>
    <property type="molecule type" value="Genomic_DNA"/>
</dbReference>
<dbReference type="Pfam" id="PF00135">
    <property type="entry name" value="COesterase"/>
    <property type="match status" value="1"/>
</dbReference>
<dbReference type="InterPro" id="IPR050309">
    <property type="entry name" value="Type-B_Carboxylest/Lipase"/>
</dbReference>
<feature type="signal peptide" evidence="3">
    <location>
        <begin position="1"/>
        <end position="34"/>
    </location>
</feature>
<evidence type="ECO:0000256" key="2">
    <source>
        <dbReference type="ARBA" id="ARBA00022801"/>
    </source>
</evidence>
<dbReference type="Proteomes" id="UP000886042">
    <property type="component" value="Unassembled WGS sequence"/>
</dbReference>
<keyword evidence="2 3" id="KW-0378">Hydrolase</keyword>
<dbReference type="GO" id="GO:0016787">
    <property type="term" value="F:hydrolase activity"/>
    <property type="evidence" value="ECO:0007669"/>
    <property type="project" value="UniProtKB-KW"/>
</dbReference>
<dbReference type="PROSITE" id="PS00941">
    <property type="entry name" value="CARBOXYLESTERASE_B_2"/>
    <property type="match status" value="1"/>
</dbReference>
<evidence type="ECO:0000256" key="1">
    <source>
        <dbReference type="ARBA" id="ARBA00005964"/>
    </source>
</evidence>